<evidence type="ECO:0000256" key="6">
    <source>
        <dbReference type="SAM" id="Phobius"/>
    </source>
</evidence>
<dbReference type="Pfam" id="PF04497">
    <property type="entry name" value="Pox_E2-like"/>
    <property type="match status" value="2"/>
</dbReference>
<dbReference type="GeneID" id="22647426"/>
<evidence type="ECO:0000256" key="5">
    <source>
        <dbReference type="SAM" id="MobiDB-lite"/>
    </source>
</evidence>
<proteinExistence type="predicted"/>
<keyword evidence="8" id="KW-1185">Reference proteome</keyword>
<evidence type="ECO:0000313" key="7">
    <source>
        <dbReference type="EMBL" id="AIZ77279.1"/>
    </source>
</evidence>
<organism evidence="7 8">
    <name type="scientific">Parapoxvirus red deer/HL953</name>
    <dbReference type="NCBI Taxonomy" id="1579460"/>
    <lineage>
        <taxon>Viruses</taxon>
        <taxon>Varidnaviria</taxon>
        <taxon>Bamfordvirae</taxon>
        <taxon>Nucleocytoviricota</taxon>
        <taxon>Pokkesviricetes</taxon>
        <taxon>Chitovirales</taxon>
        <taxon>Poxviridae</taxon>
        <taxon>Chordopoxvirinae</taxon>
        <taxon>Parapoxvirus</taxon>
        <taxon>Parapoxvirus reddeerpox</taxon>
        <taxon>Red deerpox virus</taxon>
    </lineage>
</organism>
<feature type="transmembrane region" description="Helical" evidence="6">
    <location>
        <begin position="620"/>
        <end position="641"/>
    </location>
</feature>
<name>A0A0A7M9X0_9POXV</name>
<evidence type="ECO:0000256" key="1">
    <source>
        <dbReference type="ARBA" id="ARBA00004167"/>
    </source>
</evidence>
<dbReference type="OrthoDB" id="5767at10239"/>
<dbReference type="InterPro" id="IPR006732">
    <property type="entry name" value="Poxvirus_O1"/>
</dbReference>
<comment type="subcellular location">
    <subcellularLocation>
        <location evidence="1">Membrane</location>
        <topology evidence="1">Single-pass membrane protein</topology>
    </subcellularLocation>
</comment>
<dbReference type="PIRSF" id="PIRSF015980">
    <property type="entry name" value="VAC_O1L"/>
    <property type="match status" value="1"/>
</dbReference>
<evidence type="ECO:0000256" key="4">
    <source>
        <dbReference type="ARBA" id="ARBA00023136"/>
    </source>
</evidence>
<accession>A0A0A7M9X0</accession>
<evidence type="ECO:0000256" key="3">
    <source>
        <dbReference type="ARBA" id="ARBA00022989"/>
    </source>
</evidence>
<keyword evidence="3 6" id="KW-1133">Transmembrane helix</keyword>
<dbReference type="KEGG" id="vg:22647426"/>
<reference evidence="7 8" key="1">
    <citation type="submission" date="2014-09" db="EMBL/GenBank/DDBJ databases">
        <title>Parapoxvirus (PPV) of red deer reveals sub-clinical infection and confirms a unique species.</title>
        <authorList>
            <person name="Friederichs S."/>
            <person name="Stefan K."/>
            <person name="Helmut B."/>
            <person name="Heike L."/>
            <person name="Mathias B."/>
        </authorList>
    </citation>
    <scope>NUCLEOTIDE SEQUENCE [LARGE SCALE GENOMIC DNA]</scope>
    <source>
        <strain evidence="7">HL953</strain>
    </source>
</reference>
<evidence type="ECO:0000256" key="2">
    <source>
        <dbReference type="ARBA" id="ARBA00022692"/>
    </source>
</evidence>
<sequence>MLLYPRKARDAAAALIKKNLRPEKLSRPQLQCLLAHGLHGELPDCMYEEAVAQCPANVVYFSPHKVKVPDLVLAIKGVRRIPKNMMPAVCFNKRALMATHDMDVLRALLAAGVVYAPEVADLVESGHIPAVLALTCAPWTASTRLRLSRTEIETVCRAIPPDSIADMIPKLRISPQDLVALADEGGIPPTNVALCDLEDAATCARLVCEWPYFNILKFLSVDMVRSREFSRAVREGAMELCVRPMGADHMVGISKSRSRRLPEEHVDFVYEEYDTADSLGSARSAGTSATSASASRSTHSGEGGDDDTSASGSLGSDESRDRVGPLARRFTFSSSMYSRASSIRSSSASVRLGARCLRMSEPVVCGAARVPRPMPACSAVDTAEELLCHLSDEWRQGRRARSATLRRVLEDFRLSATFPRQMLCSDAPVELKKKMLKVICGWTAVGEPSCAVTAAIECSTDQIMARLLVAHPRLNELLAALSKPPLPPLCGCGFCERQAAPGRSALRSASFGAGAAASAELDDAALLAAVADMTLLAMHGVVDPCFAGSSAWGPLSCALAGSRTLDERRMCDALRYEKLIFANFSADGVKDTNALVRVSHVKICDFVAEADLLNHAHARALIVTGCVAEYLLAAIFFRVTVLRRMCKIREFVAQVVSAATEATGTPATPIKVHDRVENEIRECVEAEDGVPHCTIGVVLRAVLSILESLSGDGGD</sequence>
<dbReference type="GO" id="GO:0016020">
    <property type="term" value="C:membrane"/>
    <property type="evidence" value="ECO:0007669"/>
    <property type="project" value="UniProtKB-SubCell"/>
</dbReference>
<evidence type="ECO:0000313" key="8">
    <source>
        <dbReference type="Proteomes" id="UP000107385"/>
    </source>
</evidence>
<keyword evidence="2 6" id="KW-0812">Transmembrane</keyword>
<dbReference type="EMBL" id="KM502564">
    <property type="protein sequence ID" value="AIZ77279.1"/>
    <property type="molecule type" value="Genomic_DNA"/>
</dbReference>
<protein>
    <submittedName>
        <fullName evidence="7">Uncharacterized protein</fullName>
    </submittedName>
</protein>
<dbReference type="Proteomes" id="UP000107385">
    <property type="component" value="Segment"/>
</dbReference>
<feature type="region of interest" description="Disordered" evidence="5">
    <location>
        <begin position="280"/>
        <end position="322"/>
    </location>
</feature>
<feature type="compositionally biased region" description="Low complexity" evidence="5">
    <location>
        <begin position="280"/>
        <end position="300"/>
    </location>
</feature>
<dbReference type="InterPro" id="IPR021155">
    <property type="entry name" value="Poxvirus_E2/O1"/>
</dbReference>
<dbReference type="RefSeq" id="YP_009112767.1">
    <property type="nucleotide sequence ID" value="NC_025963.1"/>
</dbReference>
<keyword evidence="4 6" id="KW-0472">Membrane</keyword>